<dbReference type="SFLD" id="SFLDG01142">
    <property type="entry name" value="C2.B.2:_Mannosyl-3-phosphoglyc"/>
    <property type="match status" value="1"/>
</dbReference>
<dbReference type="InterPro" id="IPR036412">
    <property type="entry name" value="HAD-like_sf"/>
</dbReference>
<dbReference type="PANTHER" id="PTHR10000">
    <property type="entry name" value="PHOSPHOSERINE PHOSPHATASE"/>
    <property type="match status" value="1"/>
</dbReference>
<sequence length="273" mass="30468">MPQLPLNDSLLIVTDLDGTLLDPNTHAWEAAQGWLSRLVDNQVPVVLSSSKTSAEIITLQKEMGLQGLPFIAENGAVIQLDESWSDHPDFPRLRCGADHETILAVIEKLRQQHAYKLFSFDDVDDKTIAEWTGLSPKLAAMSRLLEASQTLIWRDTNERLAAFEKQLNEAGLVLQEGGRFWHVLDAQCGKGEAVNWLKAQYQQREGKLRTTLGLGDGPNDALLLDNVDYAVVVKGLSRHGVILQNEDPQRVYRTQLAGPEGWNEGLEHFVAKR</sequence>
<name>A0A0J8VNX3_9ENTR</name>
<keyword evidence="2" id="KW-0378">Hydrolase</keyword>
<dbReference type="GO" id="GO:0050531">
    <property type="term" value="F:mannosyl-3-phosphoglycerate phosphatase activity"/>
    <property type="evidence" value="ECO:0007669"/>
    <property type="project" value="InterPro"/>
</dbReference>
<dbReference type="NCBIfam" id="NF002976">
    <property type="entry name" value="PRK03669.1"/>
    <property type="match status" value="1"/>
</dbReference>
<dbReference type="EMBL" id="LFEJ01000015">
    <property type="protein sequence ID" value="KMV34215.1"/>
    <property type="molecule type" value="Genomic_DNA"/>
</dbReference>
<reference evidence="4 5" key="1">
    <citation type="submission" date="2015-06" db="EMBL/GenBank/DDBJ databases">
        <title>Genome sequencing of Cronobacter sp. strain DJ34 isolated from petroleum contaminated sludge of Duliajan Oil Fields, Assam, India.</title>
        <authorList>
            <person name="Pal S."/>
            <person name="Banerjee T.D."/>
            <person name="Roy A."/>
            <person name="Sar P."/>
            <person name="Kazy S.K."/>
        </authorList>
    </citation>
    <scope>NUCLEOTIDE SEQUENCE [LARGE SCALE GENOMIC DNA]</scope>
    <source>
        <strain evidence="4 5">DJ34</strain>
    </source>
</reference>
<keyword evidence="3" id="KW-0460">Magnesium</keyword>
<dbReference type="InterPro" id="IPR023214">
    <property type="entry name" value="HAD_sf"/>
</dbReference>
<dbReference type="Gene3D" id="3.40.50.1000">
    <property type="entry name" value="HAD superfamily/HAD-like"/>
    <property type="match status" value="1"/>
</dbReference>
<keyword evidence="5" id="KW-1185">Reference proteome</keyword>
<dbReference type="GO" id="GO:0051479">
    <property type="term" value="P:mannosylglycerate biosynthetic process"/>
    <property type="evidence" value="ECO:0007669"/>
    <property type="project" value="InterPro"/>
</dbReference>
<dbReference type="RefSeq" id="WP_048888065.1">
    <property type="nucleotide sequence ID" value="NZ_LFEJ01000015.1"/>
</dbReference>
<evidence type="ECO:0000256" key="3">
    <source>
        <dbReference type="ARBA" id="ARBA00022842"/>
    </source>
</evidence>
<dbReference type="NCBIfam" id="TIGR01484">
    <property type="entry name" value="HAD-SF-IIB"/>
    <property type="match status" value="1"/>
</dbReference>
<keyword evidence="1" id="KW-0479">Metal-binding</keyword>
<dbReference type="Pfam" id="PF08282">
    <property type="entry name" value="Hydrolase_3"/>
    <property type="match status" value="1"/>
</dbReference>
<gene>
    <name evidence="4" type="ORF">ACH50_12440</name>
</gene>
<protein>
    <submittedName>
        <fullName evidence="4">Mannosyl-3-phosphoglycerate phosphatase</fullName>
    </submittedName>
</protein>
<dbReference type="SFLD" id="SFLDG01140">
    <property type="entry name" value="C2.B:_Phosphomannomutase_and_P"/>
    <property type="match status" value="1"/>
</dbReference>
<dbReference type="STRING" id="1121863.GCA_000621185_03165"/>
<accession>A0A0J8VNX3</accession>
<dbReference type="NCBIfam" id="TIGR01486">
    <property type="entry name" value="HAD-SF-IIB-MPGP"/>
    <property type="match status" value="1"/>
</dbReference>
<organism evidence="4 5">
    <name type="scientific">Franconibacter pulveris</name>
    <dbReference type="NCBI Taxonomy" id="435910"/>
    <lineage>
        <taxon>Bacteria</taxon>
        <taxon>Pseudomonadati</taxon>
        <taxon>Pseudomonadota</taxon>
        <taxon>Gammaproteobacteria</taxon>
        <taxon>Enterobacterales</taxon>
        <taxon>Enterobacteriaceae</taxon>
        <taxon>Franconibacter</taxon>
    </lineage>
</organism>
<evidence type="ECO:0000313" key="4">
    <source>
        <dbReference type="EMBL" id="KMV34215.1"/>
    </source>
</evidence>
<dbReference type="InterPro" id="IPR006379">
    <property type="entry name" value="HAD-SF_hydro_IIB"/>
</dbReference>
<evidence type="ECO:0000256" key="2">
    <source>
        <dbReference type="ARBA" id="ARBA00022801"/>
    </source>
</evidence>
<dbReference type="SUPFAM" id="SSF56784">
    <property type="entry name" value="HAD-like"/>
    <property type="match status" value="1"/>
</dbReference>
<proteinExistence type="predicted"/>
<dbReference type="GO" id="GO:0000287">
    <property type="term" value="F:magnesium ion binding"/>
    <property type="evidence" value="ECO:0007669"/>
    <property type="project" value="TreeGrafter"/>
</dbReference>
<dbReference type="PATRIC" id="fig|1656095.3.peg.2571"/>
<dbReference type="Gene3D" id="3.30.980.20">
    <property type="entry name" value="Putative mannosyl-3-phosphoglycerate phosphatase, domain 2"/>
    <property type="match status" value="1"/>
</dbReference>
<dbReference type="InterPro" id="IPR006381">
    <property type="entry name" value="HAD-SF-IIB-MPGP"/>
</dbReference>
<dbReference type="SFLD" id="SFLDS00003">
    <property type="entry name" value="Haloacid_Dehalogenase"/>
    <property type="match status" value="1"/>
</dbReference>
<dbReference type="OrthoDB" id="193379at2"/>
<dbReference type="GO" id="GO:0005829">
    <property type="term" value="C:cytosol"/>
    <property type="evidence" value="ECO:0007669"/>
    <property type="project" value="TreeGrafter"/>
</dbReference>
<dbReference type="CDD" id="cd07507">
    <property type="entry name" value="HAD_Pase"/>
    <property type="match status" value="1"/>
</dbReference>
<dbReference type="AlphaFoldDB" id="A0A0J8VNX3"/>
<evidence type="ECO:0000256" key="1">
    <source>
        <dbReference type="ARBA" id="ARBA00022723"/>
    </source>
</evidence>
<dbReference type="PANTHER" id="PTHR10000:SF8">
    <property type="entry name" value="HAD SUPERFAMILY HYDROLASE-LIKE, TYPE 3"/>
    <property type="match status" value="1"/>
</dbReference>
<dbReference type="Proteomes" id="UP000037315">
    <property type="component" value="Unassembled WGS sequence"/>
</dbReference>
<evidence type="ECO:0000313" key="5">
    <source>
        <dbReference type="Proteomes" id="UP000037315"/>
    </source>
</evidence>
<comment type="caution">
    <text evidence="4">The sequence shown here is derived from an EMBL/GenBank/DDBJ whole genome shotgun (WGS) entry which is preliminary data.</text>
</comment>